<evidence type="ECO:0000313" key="5">
    <source>
        <dbReference type="EMBL" id="VVA16436.1"/>
    </source>
</evidence>
<evidence type="ECO:0000256" key="1">
    <source>
        <dbReference type="ARBA" id="ARBA00005474"/>
    </source>
</evidence>
<sequence>MNGSVTILEGALKDENGRVKDIITLDEIGKKIRRESDPSGDDQMGTMSTARHNNSFGLPQGMMMVNNTTLNTITPCAACKLLRRRCAEECPFSPYFSPHEPQKFSAVHKVFGASNVSKMLIEVAENQRADAANSLVYEANLRLRDPVYGCMGVISTLQQQIQSLQQELNAVRTEILRYQYKEATNHMVSSTNIMHHHPSLVSTSGMVSIAGPPQAIPKPAPPPPPPPPPPSSVVFSSSSSSSASSLYNPSTNTTGYSSMSSDNIPYFD</sequence>
<dbReference type="PROSITE" id="PS50891">
    <property type="entry name" value="LOB"/>
    <property type="match status" value="1"/>
</dbReference>
<dbReference type="AlphaFoldDB" id="A0A5E4EM04"/>
<evidence type="ECO:0000313" key="6">
    <source>
        <dbReference type="Proteomes" id="UP000327085"/>
    </source>
</evidence>
<dbReference type="PANTHER" id="PTHR31301">
    <property type="entry name" value="LOB DOMAIN-CONTAINING PROTEIN 4-RELATED"/>
    <property type="match status" value="1"/>
</dbReference>
<evidence type="ECO:0000259" key="4">
    <source>
        <dbReference type="PROSITE" id="PS50891"/>
    </source>
</evidence>
<dbReference type="EMBL" id="CABIKO010000019">
    <property type="protein sequence ID" value="VVA16436.1"/>
    <property type="molecule type" value="Genomic_DNA"/>
</dbReference>
<accession>A0A5E4EM04</accession>
<protein>
    <submittedName>
        <fullName evidence="5">PREDICTED: LOB</fullName>
    </submittedName>
</protein>
<dbReference type="PANTHER" id="PTHR31301:SF101">
    <property type="entry name" value="LOB DOMAIN-CONTAINING PROTEIN"/>
    <property type="match status" value="1"/>
</dbReference>
<gene>
    <name evidence="5" type="ORF">ALMOND_2B000885</name>
</gene>
<proteinExistence type="inferred from homology"/>
<dbReference type="Proteomes" id="UP000327085">
    <property type="component" value="Chromosome 6"/>
</dbReference>
<keyword evidence="2" id="KW-0175">Coiled coil</keyword>
<evidence type="ECO:0000256" key="2">
    <source>
        <dbReference type="SAM" id="Coils"/>
    </source>
</evidence>
<reference evidence="6" key="1">
    <citation type="journal article" date="2020" name="Plant J.">
        <title>Transposons played a major role in the diversification between the closely related almond and peach genomes: results from the almond genome sequence.</title>
        <authorList>
            <person name="Alioto T."/>
            <person name="Alexiou K.G."/>
            <person name="Bardil A."/>
            <person name="Barteri F."/>
            <person name="Castanera R."/>
            <person name="Cruz F."/>
            <person name="Dhingra A."/>
            <person name="Duval H."/>
            <person name="Fernandez I Marti A."/>
            <person name="Frias L."/>
            <person name="Galan B."/>
            <person name="Garcia J.L."/>
            <person name="Howad W."/>
            <person name="Gomez-Garrido J."/>
            <person name="Gut M."/>
            <person name="Julca I."/>
            <person name="Morata J."/>
            <person name="Puigdomenech P."/>
            <person name="Ribeca P."/>
            <person name="Rubio Cabetas M.J."/>
            <person name="Vlasova A."/>
            <person name="Wirthensohn M."/>
            <person name="Garcia-Mas J."/>
            <person name="Gabaldon T."/>
            <person name="Casacuberta J.M."/>
            <person name="Arus P."/>
        </authorList>
    </citation>
    <scope>NUCLEOTIDE SEQUENCE [LARGE SCALE GENOMIC DNA]</scope>
    <source>
        <strain evidence="6">cv. Texas</strain>
    </source>
</reference>
<feature type="compositionally biased region" description="Low complexity" evidence="3">
    <location>
        <begin position="232"/>
        <end position="245"/>
    </location>
</feature>
<dbReference type="Pfam" id="PF03195">
    <property type="entry name" value="LOB"/>
    <property type="match status" value="1"/>
</dbReference>
<feature type="coiled-coil region" evidence="2">
    <location>
        <begin position="154"/>
        <end position="181"/>
    </location>
</feature>
<dbReference type="OMA" id="STNIMHH"/>
<evidence type="ECO:0000256" key="3">
    <source>
        <dbReference type="SAM" id="MobiDB-lite"/>
    </source>
</evidence>
<feature type="compositionally biased region" description="Pro residues" evidence="3">
    <location>
        <begin position="214"/>
        <end position="231"/>
    </location>
</feature>
<organism evidence="5 6">
    <name type="scientific">Prunus dulcis</name>
    <name type="common">Almond</name>
    <name type="synonym">Amygdalus dulcis</name>
    <dbReference type="NCBI Taxonomy" id="3755"/>
    <lineage>
        <taxon>Eukaryota</taxon>
        <taxon>Viridiplantae</taxon>
        <taxon>Streptophyta</taxon>
        <taxon>Embryophyta</taxon>
        <taxon>Tracheophyta</taxon>
        <taxon>Spermatophyta</taxon>
        <taxon>Magnoliopsida</taxon>
        <taxon>eudicotyledons</taxon>
        <taxon>Gunneridae</taxon>
        <taxon>Pentapetalae</taxon>
        <taxon>rosids</taxon>
        <taxon>fabids</taxon>
        <taxon>Rosales</taxon>
        <taxon>Rosaceae</taxon>
        <taxon>Amygdaloideae</taxon>
        <taxon>Amygdaleae</taxon>
        <taxon>Prunus</taxon>
    </lineage>
</organism>
<dbReference type="InterPro" id="IPR004883">
    <property type="entry name" value="LOB"/>
</dbReference>
<feature type="region of interest" description="Disordered" evidence="3">
    <location>
        <begin position="31"/>
        <end position="52"/>
    </location>
</feature>
<feature type="domain" description="LOB" evidence="4">
    <location>
        <begin position="74"/>
        <end position="175"/>
    </location>
</feature>
<dbReference type="InParanoid" id="A0A5E4EM04"/>
<dbReference type="Gramene" id="VVA16436">
    <property type="protein sequence ID" value="VVA16436"/>
    <property type="gene ID" value="Prudul26B000885"/>
</dbReference>
<feature type="region of interest" description="Disordered" evidence="3">
    <location>
        <begin position="203"/>
        <end position="268"/>
    </location>
</feature>
<name>A0A5E4EM04_PRUDU</name>
<comment type="similarity">
    <text evidence="1">Belongs to the LOB domain-containing protein family.</text>
</comment>
<feature type="compositionally biased region" description="Polar residues" evidence="3">
    <location>
        <begin position="246"/>
        <end position="268"/>
    </location>
</feature>